<dbReference type="Proteomes" id="UP000054516">
    <property type="component" value="Unassembled WGS sequence"/>
</dbReference>
<evidence type="ECO:0000313" key="1">
    <source>
        <dbReference type="EMBL" id="GAP85237.1"/>
    </source>
</evidence>
<evidence type="ECO:0000313" key="2">
    <source>
        <dbReference type="Proteomes" id="UP000054516"/>
    </source>
</evidence>
<dbReference type="AlphaFoldDB" id="A0A1W2TBG2"/>
<dbReference type="SUPFAM" id="SSF52540">
    <property type="entry name" value="P-loop containing nucleoside triphosphate hydrolases"/>
    <property type="match status" value="1"/>
</dbReference>
<proteinExistence type="predicted"/>
<dbReference type="Gene3D" id="3.40.50.300">
    <property type="entry name" value="P-loop containing nucleotide triphosphate hydrolases"/>
    <property type="match status" value="1"/>
</dbReference>
<keyword evidence="2" id="KW-1185">Reference proteome</keyword>
<dbReference type="OrthoDB" id="4729523at2759"/>
<dbReference type="InterPro" id="IPR027417">
    <property type="entry name" value="P-loop_NTPase"/>
</dbReference>
<sequence length="733" mass="85108">MDDQKLTSVAEKCIDSSDRQLFIVGPPRSGKTTRLPVIIAALTGKKVLCLQPNDKISRNHVEWVHQSESARQYGGKEIKVGYYKDETEIPFAFVPKYDVNYVSYKWWYRMVIKANSPYTGIDEDEELLQRCTMQHNLRRSGQSIGYIILDEFHSQSIQQELGYIAVDLIFRGKIDSPVGVFEETKAVITTAYHENTFQRCFQLSEEEIDLRTIKMSQQIQHPITEAYEEKEPRNYHMDAVKKAKEILQNNGQACILIFVDTIHSTRNIVRQSSYPQEKITIIDLEVDRIVDSTRPMIIVATPDFSSRIPIQGITDVICPRTLLLPVMDDTLYREVLKDLPLAKWELEWASNHLDSNQQGTIHYMFRHQQFTDHADPRFTRGDFIDLFIGMTRLYPEWVISREPICRFRIPLTISRRALRQLSIRPPIFVESESRGDISDRYFIINDRDYMKSTLELMDLHGIDRRQAYFFGVQDSMTKDNHISQHGERFARMVGVAMISFDEAPILRRVGPSNQAETMRYHFPHLQDHLFVGPRRDYTADSWMNAVIWMDIRMSAAKKNMTLDEYCDQCIKLKGIEIDRLALNNAELRLRCLAGAVGVRGSDDFCNGTLLKDVKRSHDKTGMLGRSIEVLWRAYLFAYRFNLIFIRCQGETVTIRDICSGQLLQYSEADTVINMIRRQSGTVQKRRIEFYAVASVLKGNRVERLTVMPDVVIIEQQELEIEEAENLHELLKLK</sequence>
<reference evidence="1" key="1">
    <citation type="submission" date="2016-03" db="EMBL/GenBank/DDBJ databases">
        <title>Draft genome sequence of Rosellinia necatrix.</title>
        <authorList>
            <person name="Kanematsu S."/>
        </authorList>
    </citation>
    <scope>NUCLEOTIDE SEQUENCE [LARGE SCALE GENOMIC DNA]</scope>
    <source>
        <strain evidence="1">W97</strain>
    </source>
</reference>
<name>A0A1W2TBG2_ROSNE</name>
<gene>
    <name evidence="1" type="ORF">SAMD00023353_1002950</name>
</gene>
<organism evidence="1">
    <name type="scientific">Rosellinia necatrix</name>
    <name type="common">White root-rot fungus</name>
    <dbReference type="NCBI Taxonomy" id="77044"/>
    <lineage>
        <taxon>Eukaryota</taxon>
        <taxon>Fungi</taxon>
        <taxon>Dikarya</taxon>
        <taxon>Ascomycota</taxon>
        <taxon>Pezizomycotina</taxon>
        <taxon>Sordariomycetes</taxon>
        <taxon>Xylariomycetidae</taxon>
        <taxon>Xylariales</taxon>
        <taxon>Xylariaceae</taxon>
        <taxon>Rosellinia</taxon>
    </lineage>
</organism>
<protein>
    <submittedName>
        <fullName evidence="1">Uncharacterized protein</fullName>
    </submittedName>
</protein>
<dbReference type="EMBL" id="DF977455">
    <property type="protein sequence ID" value="GAP85237.1"/>
    <property type="molecule type" value="Genomic_DNA"/>
</dbReference>
<accession>A0A1W2TBG2</accession>